<dbReference type="InterPro" id="IPR036939">
    <property type="entry name" value="Cu2_ascorb_mOase_N_sf"/>
</dbReference>
<feature type="signal peptide" evidence="9">
    <location>
        <begin position="1"/>
        <end position="19"/>
    </location>
</feature>
<evidence type="ECO:0000313" key="13">
    <source>
        <dbReference type="RefSeq" id="XP_013784032.1"/>
    </source>
</evidence>
<organism evidence="12 13">
    <name type="scientific">Limulus polyphemus</name>
    <name type="common">Atlantic horseshoe crab</name>
    <dbReference type="NCBI Taxonomy" id="6850"/>
    <lineage>
        <taxon>Eukaryota</taxon>
        <taxon>Metazoa</taxon>
        <taxon>Ecdysozoa</taxon>
        <taxon>Arthropoda</taxon>
        <taxon>Chelicerata</taxon>
        <taxon>Merostomata</taxon>
        <taxon>Xiphosura</taxon>
        <taxon>Limulidae</taxon>
        <taxon>Limulus</taxon>
    </lineage>
</organism>
<evidence type="ECO:0000256" key="2">
    <source>
        <dbReference type="ARBA" id="ARBA00022723"/>
    </source>
</evidence>
<feature type="domain" description="Copper type II ascorbate-dependent monooxygenase N-terminal" evidence="10">
    <location>
        <begin position="24"/>
        <end position="154"/>
    </location>
</feature>
<evidence type="ECO:0000259" key="11">
    <source>
        <dbReference type="Pfam" id="PF03712"/>
    </source>
</evidence>
<keyword evidence="7" id="KW-1015">Disulfide bond</keyword>
<dbReference type="RefSeq" id="XP_013784032.1">
    <property type="nucleotide sequence ID" value="XM_013928578.2"/>
</dbReference>
<feature type="domain" description="Copper type II ascorbate-dependent monooxygenase C-terminal" evidence="11">
    <location>
        <begin position="180"/>
        <end position="324"/>
    </location>
</feature>
<sequence length="345" mass="38512">MELLSIWLVFILTITHSLATVKFPMHMPDVQPTQKETYLCTAFKMPAREHQYIVEFEPNATMHTAHHILIYGCTTPGFWAMDDPRAVWDCGEMAGGKSEYRRAPTCASGSQVIYAWARDAPKLTLPEGVGFKVGGPDTGIEYLVLQVHYANVDKFLNGATDDSGVILSTLPGTTNKVNKRAAILLLGTGGVIPAHREEHMETACTIQEPVVLHPFAFRTHTHQLGKAVAGYVMRKNGMWERIGKHDPLQPQMFYPVNKKISIFQGDVVAARCTMKNFRDVTTRVGLTGNDEMCNFYIMYYVDGDRILTNKYCFTAGPPGYRWRYDPSIGDVPPDVDADASSLDDL</sequence>
<evidence type="ECO:0000256" key="7">
    <source>
        <dbReference type="ARBA" id="ARBA00023157"/>
    </source>
</evidence>
<dbReference type="InterPro" id="IPR024548">
    <property type="entry name" value="Cu2_monoox_C"/>
</dbReference>
<dbReference type="InterPro" id="IPR000323">
    <property type="entry name" value="Cu2_ascorb_mOase_N"/>
</dbReference>
<dbReference type="Gene3D" id="2.60.120.310">
    <property type="entry name" value="Copper type II, ascorbate-dependent monooxygenase, N-terminal domain"/>
    <property type="match status" value="1"/>
</dbReference>
<keyword evidence="4" id="KW-0560">Oxidoreductase</keyword>
<dbReference type="Gene3D" id="2.60.120.230">
    <property type="match status" value="1"/>
</dbReference>
<dbReference type="PROSITE" id="PS00085">
    <property type="entry name" value="CU2_MONOOXYGENASE_2"/>
    <property type="match status" value="1"/>
</dbReference>
<dbReference type="Proteomes" id="UP000694941">
    <property type="component" value="Unplaced"/>
</dbReference>
<evidence type="ECO:0000256" key="9">
    <source>
        <dbReference type="SAM" id="SignalP"/>
    </source>
</evidence>
<proteinExistence type="predicted"/>
<gene>
    <name evidence="13" type="primary">LOC106468167</name>
</gene>
<feature type="chain" id="PRO_5047002573" evidence="9">
    <location>
        <begin position="20"/>
        <end position="345"/>
    </location>
</feature>
<evidence type="ECO:0000256" key="4">
    <source>
        <dbReference type="ARBA" id="ARBA00023002"/>
    </source>
</evidence>
<dbReference type="Pfam" id="PF01082">
    <property type="entry name" value="Cu2_monooxygen"/>
    <property type="match status" value="1"/>
</dbReference>
<evidence type="ECO:0000256" key="5">
    <source>
        <dbReference type="ARBA" id="ARBA00023008"/>
    </source>
</evidence>
<name>A0ABM1BKW4_LIMPO</name>
<evidence type="ECO:0000256" key="6">
    <source>
        <dbReference type="ARBA" id="ARBA00023033"/>
    </source>
</evidence>
<protein>
    <submittedName>
        <fullName evidence="13">Peptidylglycine alpha-hydroxylating monooxygenase-like</fullName>
    </submittedName>
</protein>
<evidence type="ECO:0000256" key="3">
    <source>
        <dbReference type="ARBA" id="ARBA00022729"/>
    </source>
</evidence>
<dbReference type="PANTHER" id="PTHR10680">
    <property type="entry name" value="PEPTIDYL-GLYCINE ALPHA-AMIDATING MONOOXYGENASE"/>
    <property type="match status" value="1"/>
</dbReference>
<dbReference type="Pfam" id="PF03712">
    <property type="entry name" value="Cu2_monoox_C"/>
    <property type="match status" value="1"/>
</dbReference>
<evidence type="ECO:0000256" key="8">
    <source>
        <dbReference type="ARBA" id="ARBA00023180"/>
    </source>
</evidence>
<reference evidence="13" key="1">
    <citation type="submission" date="2025-08" db="UniProtKB">
        <authorList>
            <consortium name="RefSeq"/>
        </authorList>
    </citation>
    <scope>IDENTIFICATION</scope>
    <source>
        <tissue evidence="13">Muscle</tissue>
    </source>
</reference>
<keyword evidence="5" id="KW-0186">Copper</keyword>
<dbReference type="InterPro" id="IPR014783">
    <property type="entry name" value="Cu2_ascorb_mOase_CS-2"/>
</dbReference>
<dbReference type="InterPro" id="IPR008977">
    <property type="entry name" value="PHM/PNGase_F_dom_sf"/>
</dbReference>
<keyword evidence="12" id="KW-1185">Reference proteome</keyword>
<evidence type="ECO:0000313" key="12">
    <source>
        <dbReference type="Proteomes" id="UP000694941"/>
    </source>
</evidence>
<keyword evidence="3 9" id="KW-0732">Signal</keyword>
<dbReference type="InterPro" id="IPR014784">
    <property type="entry name" value="Cu2_ascorb_mOase-like_C"/>
</dbReference>
<comment type="cofactor">
    <cofactor evidence="1">
        <name>Cu(2+)</name>
        <dbReference type="ChEBI" id="CHEBI:29036"/>
    </cofactor>
</comment>
<accession>A0ABM1BKW4</accession>
<dbReference type="SUPFAM" id="SSF49742">
    <property type="entry name" value="PHM/PNGase F"/>
    <property type="match status" value="2"/>
</dbReference>
<evidence type="ECO:0000259" key="10">
    <source>
        <dbReference type="Pfam" id="PF01082"/>
    </source>
</evidence>
<dbReference type="GeneID" id="106468167"/>
<keyword evidence="8" id="KW-0325">Glycoprotein</keyword>
<dbReference type="PANTHER" id="PTHR10680:SF14">
    <property type="entry name" value="PEPTIDYL-GLYCINE ALPHA-AMIDATING MONOOXYGENASE"/>
    <property type="match status" value="1"/>
</dbReference>
<keyword evidence="2" id="KW-0479">Metal-binding</keyword>
<keyword evidence="6" id="KW-0503">Monooxygenase</keyword>
<evidence type="ECO:0000256" key="1">
    <source>
        <dbReference type="ARBA" id="ARBA00001973"/>
    </source>
</evidence>